<dbReference type="Proteomes" id="UP000618579">
    <property type="component" value="Unassembled WGS sequence"/>
</dbReference>
<dbReference type="PROSITE" id="PS51186">
    <property type="entry name" value="GNAT"/>
    <property type="match status" value="1"/>
</dbReference>
<dbReference type="InterPro" id="IPR016181">
    <property type="entry name" value="Acyl_CoA_acyltransferase"/>
</dbReference>
<dbReference type="Pfam" id="PF00583">
    <property type="entry name" value="Acetyltransf_1"/>
    <property type="match status" value="1"/>
</dbReference>
<gene>
    <name evidence="2" type="ORF">GC097_19400</name>
</gene>
<comment type="caution">
    <text evidence="2">The sequence shown here is derived from an EMBL/GenBank/DDBJ whole genome shotgun (WGS) entry which is preliminary data.</text>
</comment>
<evidence type="ECO:0000259" key="1">
    <source>
        <dbReference type="PROSITE" id="PS51186"/>
    </source>
</evidence>
<keyword evidence="3" id="KW-1185">Reference proteome</keyword>
<evidence type="ECO:0000313" key="2">
    <source>
        <dbReference type="EMBL" id="NOV02178.1"/>
    </source>
</evidence>
<dbReference type="Gene3D" id="3.40.630.30">
    <property type="match status" value="1"/>
</dbReference>
<reference evidence="2 3" key="1">
    <citation type="submission" date="2019-10" db="EMBL/GenBank/DDBJ databases">
        <title>Description of Paenibacillus pedi sp. nov.</title>
        <authorList>
            <person name="Carlier A."/>
            <person name="Qi S."/>
        </authorList>
    </citation>
    <scope>NUCLEOTIDE SEQUENCE [LARGE SCALE GENOMIC DNA]</scope>
    <source>
        <strain evidence="2 3">LMG 31457</strain>
    </source>
</reference>
<dbReference type="InterPro" id="IPR000182">
    <property type="entry name" value="GNAT_dom"/>
</dbReference>
<proteinExistence type="predicted"/>
<name>A0ABX1ZTN7_9BACL</name>
<dbReference type="EMBL" id="WHNZ01000042">
    <property type="protein sequence ID" value="NOV02178.1"/>
    <property type="molecule type" value="Genomic_DNA"/>
</dbReference>
<sequence length="172" mass="19806">MSQHTDQRSQTKLVFYQTEHKTALEAFHLPDTQKQFTGMPKEMLQIALEDKHRFPVVIVANGNPVGFFVLYDGEERFEYSDHANSLVLRAFSINYYEQGNGYAKAALRQLKDFVELHFLEVEEIALAVNLQNPCARHVYLSCGFIDNGRTKMGRNGLQHILVMPMKTKRSCH</sequence>
<organism evidence="2 3">
    <name type="scientific">Paenibacillus planticolens</name>
    <dbReference type="NCBI Taxonomy" id="2654976"/>
    <lineage>
        <taxon>Bacteria</taxon>
        <taxon>Bacillati</taxon>
        <taxon>Bacillota</taxon>
        <taxon>Bacilli</taxon>
        <taxon>Bacillales</taxon>
        <taxon>Paenibacillaceae</taxon>
        <taxon>Paenibacillus</taxon>
    </lineage>
</organism>
<evidence type="ECO:0000313" key="3">
    <source>
        <dbReference type="Proteomes" id="UP000618579"/>
    </source>
</evidence>
<dbReference type="RefSeq" id="WP_171685009.1">
    <property type="nucleotide sequence ID" value="NZ_WHNZ01000042.1"/>
</dbReference>
<accession>A0ABX1ZTN7</accession>
<dbReference type="SUPFAM" id="SSF55729">
    <property type="entry name" value="Acyl-CoA N-acyltransferases (Nat)"/>
    <property type="match status" value="1"/>
</dbReference>
<protein>
    <submittedName>
        <fullName evidence="2">GNAT family N-acetyltransferase</fullName>
    </submittedName>
</protein>
<feature type="domain" description="N-acetyltransferase" evidence="1">
    <location>
        <begin position="13"/>
        <end position="168"/>
    </location>
</feature>